<gene>
    <name evidence="8" type="ORF">SAMN04489717_1584</name>
</gene>
<sequence length="1172" mass="122712">MLGPLELRDDEGRPVEIGGSRLRALLIRLALHPDAIVTVEALIDGLWGEEPPSGALNALQSLVSRLRRALSPGSPGPGSNAGAGSAAGGPALIQSHPAGYRLVVDPDHVDAHRFERLAARGRSALAAGEYAEAAAVLRTAEDLWRGPALADALDAPFAEAAAARLAALRLSATEDRLEADLACGRHADALAELERLAAAHPLRERLQGQAMRALYAVGRQADALATYERVRVALADELGVDPGAGLADLHLAMLRQDPKLLPASAAGRTGLAGADGTSAGVGGGTTHEAGSDAGSDAGSGSGSEADADAGSGSAREQARTNLRVPLTSFVGRDAELRSLGKLITEERLVTVVGSGGAGKTRLALELAARTTPGPAEETWFVELAAIAEPGEVPQAVLSTLGVRDLALLASSQLTGAQLESVPVRDPVTVLVEAFRAKQILLILDNCEHLVDAAAALVDRLLGACPGLRVLATSREQLGVPGERLYPIPPLGLPPEPEVASTDPVAGALAYPAVRLFADRAVAVRPEFQITPDTLGSVVEICRRLDGIPLAIELAAARLRSLSVGQIAARLDDRFRLLTAGRRTVLARHQTLRAVVEWSWDLLEEPERILLRRLAVFHGGATLEFAELICADDGGCAADGAGDGDLPREAVLDVLAALVDKSLVDAVIDRRRGAGGSGSGGGAGAGGDAGEVRYRLLETVRAYGLERLTEAGESQAMHAAHAQCFARLVEEGVPYLRGGEQVEWMARLRAEHDNVLAAMRTAVDSGNADLAVRLVAGFSWFWFLEGHRSAATNWTRAALAVPGEAPPGPRALLLMLAGFGYLTAGDADACKRSLREALALVDAPGSTIRDEFPELGLLESMALTFEGDSEAGRRRLEEVFPALRPWGQGMAKLFLGNIEDNAGNTEVAEAHLLSALDRFTELGDRWGRASALRSLAGLWGRAGGYARAINAREEALALLRELGSDADLPVALTQIAGDRARTGDLEGARVDLARAYALVEAGQAPELAAWVRLGGAELAVRTGDLAEARRQADLVRTDLAGRRPMPLPMRIVIVAGLGLVLAAAGEVDAAADVLRDARNFAAHGHDRPMRAMVVHGLAAVAYRSGDPSRAAFLLGVAEAVRGRPDRSGDDPGRTAEEVRSLLGPETYDAAYARGAGMSDEEIVALVGLEQPAP</sequence>
<protein>
    <submittedName>
        <fullName evidence="8">Predicted ATPase</fullName>
    </submittedName>
</protein>
<accession>A0A1H1PCL1</accession>
<dbReference type="Gene3D" id="1.10.10.10">
    <property type="entry name" value="Winged helix-like DNA-binding domain superfamily/Winged helix DNA-binding domain"/>
    <property type="match status" value="1"/>
</dbReference>
<dbReference type="Proteomes" id="UP000198983">
    <property type="component" value="Chromosome I"/>
</dbReference>
<feature type="compositionally biased region" description="Low complexity" evidence="6">
    <location>
        <begin position="286"/>
        <end position="314"/>
    </location>
</feature>
<dbReference type="SUPFAM" id="SSF48452">
    <property type="entry name" value="TPR-like"/>
    <property type="match status" value="2"/>
</dbReference>
<dbReference type="FunFam" id="1.25.40.10:FF:000222">
    <property type="entry name" value="SARP family transcriptional regulator"/>
    <property type="match status" value="1"/>
</dbReference>
<dbReference type="GO" id="GO:0003677">
    <property type="term" value="F:DNA binding"/>
    <property type="evidence" value="ECO:0007669"/>
    <property type="project" value="UniProtKB-UniRule"/>
</dbReference>
<evidence type="ECO:0000259" key="7">
    <source>
        <dbReference type="PROSITE" id="PS51755"/>
    </source>
</evidence>
<dbReference type="InterPro" id="IPR001867">
    <property type="entry name" value="OmpR/PhoB-type_DNA-bd"/>
</dbReference>
<dbReference type="STRING" id="117157.SAMN04489717_1584"/>
<comment type="similarity">
    <text evidence="1">Belongs to the AfsR/DnrI/RedD regulatory family.</text>
</comment>
<dbReference type="SMART" id="SM01043">
    <property type="entry name" value="BTAD"/>
    <property type="match status" value="1"/>
</dbReference>
<dbReference type="Pfam" id="PF03704">
    <property type="entry name" value="BTAD"/>
    <property type="match status" value="1"/>
</dbReference>
<keyword evidence="2" id="KW-0805">Transcription regulation</keyword>
<dbReference type="InterPro" id="IPR005158">
    <property type="entry name" value="BTAD"/>
</dbReference>
<dbReference type="PROSITE" id="PS51755">
    <property type="entry name" value="OMPR_PHOB"/>
    <property type="match status" value="1"/>
</dbReference>
<evidence type="ECO:0000256" key="1">
    <source>
        <dbReference type="ARBA" id="ARBA00005820"/>
    </source>
</evidence>
<evidence type="ECO:0000313" key="8">
    <source>
        <dbReference type="EMBL" id="SDS08854.1"/>
    </source>
</evidence>
<dbReference type="CDD" id="cd15831">
    <property type="entry name" value="BTAD"/>
    <property type="match status" value="1"/>
</dbReference>
<keyword evidence="4" id="KW-0804">Transcription</keyword>
<evidence type="ECO:0000256" key="5">
    <source>
        <dbReference type="PROSITE-ProRule" id="PRU01091"/>
    </source>
</evidence>
<dbReference type="GO" id="GO:0000160">
    <property type="term" value="P:phosphorelay signal transduction system"/>
    <property type="evidence" value="ECO:0007669"/>
    <property type="project" value="InterPro"/>
</dbReference>
<reference evidence="8 9" key="1">
    <citation type="submission" date="2016-10" db="EMBL/GenBank/DDBJ databases">
        <authorList>
            <person name="de Groot N.N."/>
        </authorList>
    </citation>
    <scope>NUCLEOTIDE SEQUENCE [LARGE SCALE GENOMIC DNA]</scope>
    <source>
        <strain evidence="8 9">DSM 22024</strain>
    </source>
</reference>
<keyword evidence="9" id="KW-1185">Reference proteome</keyword>
<name>A0A1H1PCL1_9ACTN</name>
<dbReference type="PANTHER" id="PTHR47691">
    <property type="entry name" value="REGULATOR-RELATED"/>
    <property type="match status" value="1"/>
</dbReference>
<evidence type="ECO:0000256" key="6">
    <source>
        <dbReference type="SAM" id="MobiDB-lite"/>
    </source>
</evidence>
<keyword evidence="3 5" id="KW-0238">DNA-binding</keyword>
<evidence type="ECO:0000256" key="2">
    <source>
        <dbReference type="ARBA" id="ARBA00023015"/>
    </source>
</evidence>
<dbReference type="Gene3D" id="1.25.40.10">
    <property type="entry name" value="Tetratricopeptide repeat domain"/>
    <property type="match status" value="2"/>
</dbReference>
<feature type="region of interest" description="Disordered" evidence="6">
    <location>
        <begin position="276"/>
        <end position="318"/>
    </location>
</feature>
<feature type="domain" description="OmpR/PhoB-type" evidence="7">
    <location>
        <begin position="1"/>
        <end position="104"/>
    </location>
</feature>
<organism evidence="8 9">
    <name type="scientific">Actinopolymorpha singaporensis</name>
    <dbReference type="NCBI Taxonomy" id="117157"/>
    <lineage>
        <taxon>Bacteria</taxon>
        <taxon>Bacillati</taxon>
        <taxon>Actinomycetota</taxon>
        <taxon>Actinomycetes</taxon>
        <taxon>Propionibacteriales</taxon>
        <taxon>Actinopolymorphaceae</taxon>
        <taxon>Actinopolymorpha</taxon>
    </lineage>
</organism>
<dbReference type="InterPro" id="IPR036388">
    <property type="entry name" value="WH-like_DNA-bd_sf"/>
</dbReference>
<dbReference type="PANTHER" id="PTHR47691:SF3">
    <property type="entry name" value="HTH-TYPE TRANSCRIPTIONAL REGULATOR RV0890C-RELATED"/>
    <property type="match status" value="1"/>
</dbReference>
<dbReference type="SUPFAM" id="SSF46894">
    <property type="entry name" value="C-terminal effector domain of the bipartite response regulators"/>
    <property type="match status" value="1"/>
</dbReference>
<evidence type="ECO:0000313" key="9">
    <source>
        <dbReference type="Proteomes" id="UP000198983"/>
    </source>
</evidence>
<dbReference type="AlphaFoldDB" id="A0A1H1PCL1"/>
<dbReference type="EMBL" id="LT629732">
    <property type="protein sequence ID" value="SDS08854.1"/>
    <property type="molecule type" value="Genomic_DNA"/>
</dbReference>
<dbReference type="SMART" id="SM00862">
    <property type="entry name" value="Trans_reg_C"/>
    <property type="match status" value="1"/>
</dbReference>
<dbReference type="InterPro" id="IPR016032">
    <property type="entry name" value="Sig_transdc_resp-reg_C-effctor"/>
</dbReference>
<dbReference type="SUPFAM" id="SSF52540">
    <property type="entry name" value="P-loop containing nucleoside triphosphate hydrolases"/>
    <property type="match status" value="1"/>
</dbReference>
<proteinExistence type="inferred from homology"/>
<feature type="DNA-binding region" description="OmpR/PhoB-type" evidence="5">
    <location>
        <begin position="1"/>
        <end position="104"/>
    </location>
</feature>
<dbReference type="InterPro" id="IPR027417">
    <property type="entry name" value="P-loop_NTPase"/>
</dbReference>
<dbReference type="GO" id="GO:0006355">
    <property type="term" value="P:regulation of DNA-templated transcription"/>
    <property type="evidence" value="ECO:0007669"/>
    <property type="project" value="InterPro"/>
</dbReference>
<dbReference type="InterPro" id="IPR011990">
    <property type="entry name" value="TPR-like_helical_dom_sf"/>
</dbReference>
<dbReference type="Gene3D" id="3.40.50.300">
    <property type="entry name" value="P-loop containing nucleotide triphosphate hydrolases"/>
    <property type="match status" value="1"/>
</dbReference>
<evidence type="ECO:0000256" key="4">
    <source>
        <dbReference type="ARBA" id="ARBA00023163"/>
    </source>
</evidence>
<dbReference type="PRINTS" id="PR00364">
    <property type="entry name" value="DISEASERSIST"/>
</dbReference>
<dbReference type="Pfam" id="PF00486">
    <property type="entry name" value="Trans_reg_C"/>
    <property type="match status" value="1"/>
</dbReference>
<evidence type="ECO:0000256" key="3">
    <source>
        <dbReference type="ARBA" id="ARBA00023125"/>
    </source>
</evidence>